<gene>
    <name evidence="1" type="ORF">AVEN_83731_1</name>
</gene>
<organism evidence="1 2">
    <name type="scientific">Araneus ventricosus</name>
    <name type="common">Orbweaver spider</name>
    <name type="synonym">Epeira ventricosa</name>
    <dbReference type="NCBI Taxonomy" id="182803"/>
    <lineage>
        <taxon>Eukaryota</taxon>
        <taxon>Metazoa</taxon>
        <taxon>Ecdysozoa</taxon>
        <taxon>Arthropoda</taxon>
        <taxon>Chelicerata</taxon>
        <taxon>Arachnida</taxon>
        <taxon>Araneae</taxon>
        <taxon>Araneomorphae</taxon>
        <taxon>Entelegynae</taxon>
        <taxon>Araneoidea</taxon>
        <taxon>Araneidae</taxon>
        <taxon>Araneus</taxon>
    </lineage>
</organism>
<feature type="non-terminal residue" evidence="1">
    <location>
        <position position="1"/>
    </location>
</feature>
<sequence>EIVVRSKKKFEPSESSCSRTKKL</sequence>
<comment type="caution">
    <text evidence="1">The sequence shown here is derived from an EMBL/GenBank/DDBJ whole genome shotgun (WGS) entry which is preliminary data.</text>
</comment>
<protein>
    <submittedName>
        <fullName evidence="1">Uncharacterized protein</fullName>
    </submittedName>
</protein>
<keyword evidence="2" id="KW-1185">Reference proteome</keyword>
<name>A0A4Y2EV85_ARAVE</name>
<evidence type="ECO:0000313" key="2">
    <source>
        <dbReference type="Proteomes" id="UP000499080"/>
    </source>
</evidence>
<dbReference type="AlphaFoldDB" id="A0A4Y2EV85"/>
<proteinExistence type="predicted"/>
<dbReference type="Proteomes" id="UP000499080">
    <property type="component" value="Unassembled WGS sequence"/>
</dbReference>
<evidence type="ECO:0000313" key="1">
    <source>
        <dbReference type="EMBL" id="GBM32761.1"/>
    </source>
</evidence>
<reference evidence="1 2" key="1">
    <citation type="journal article" date="2019" name="Sci. Rep.">
        <title>Orb-weaving spider Araneus ventricosus genome elucidates the spidroin gene catalogue.</title>
        <authorList>
            <person name="Kono N."/>
            <person name="Nakamura H."/>
            <person name="Ohtoshi R."/>
            <person name="Moran D.A.P."/>
            <person name="Shinohara A."/>
            <person name="Yoshida Y."/>
            <person name="Fujiwara M."/>
            <person name="Mori M."/>
            <person name="Tomita M."/>
            <person name="Arakawa K."/>
        </authorList>
    </citation>
    <scope>NUCLEOTIDE SEQUENCE [LARGE SCALE GENOMIC DNA]</scope>
</reference>
<dbReference type="EMBL" id="BGPR01000717">
    <property type="protein sequence ID" value="GBM32761.1"/>
    <property type="molecule type" value="Genomic_DNA"/>
</dbReference>
<accession>A0A4Y2EV85</accession>